<evidence type="ECO:0000259" key="1">
    <source>
        <dbReference type="Pfam" id="PF18962"/>
    </source>
</evidence>
<dbReference type="Proteomes" id="UP001232063">
    <property type="component" value="Unassembled WGS sequence"/>
</dbReference>
<dbReference type="RefSeq" id="WP_314518670.1">
    <property type="nucleotide sequence ID" value="NZ_JASJOU010000019.1"/>
</dbReference>
<dbReference type="InterPro" id="IPR026444">
    <property type="entry name" value="Secre_tail"/>
</dbReference>
<evidence type="ECO:0000313" key="2">
    <source>
        <dbReference type="EMBL" id="MDJ1506013.1"/>
    </source>
</evidence>
<reference evidence="2" key="1">
    <citation type="submission" date="2023-05" db="EMBL/GenBank/DDBJ databases">
        <authorList>
            <person name="Zhang X."/>
        </authorList>
    </citation>
    <scope>NUCLEOTIDE SEQUENCE</scope>
    <source>
        <strain evidence="2">BD1B2-1</strain>
    </source>
</reference>
<keyword evidence="3" id="KW-1185">Reference proteome</keyword>
<dbReference type="Pfam" id="PF18962">
    <property type="entry name" value="Por_Secre_tail"/>
    <property type="match status" value="1"/>
</dbReference>
<proteinExistence type="predicted"/>
<accession>A0AAE3UK01</accession>
<protein>
    <submittedName>
        <fullName evidence="2">T9SS type A sorting domain-containing protein</fullName>
    </submittedName>
</protein>
<gene>
    <name evidence="2" type="ORF">QNI22_35470</name>
</gene>
<dbReference type="NCBIfam" id="TIGR04183">
    <property type="entry name" value="Por_Secre_tail"/>
    <property type="match status" value="1"/>
</dbReference>
<organism evidence="2 3">
    <name type="scientific">Xanthocytophaga agilis</name>
    <dbReference type="NCBI Taxonomy" id="3048010"/>
    <lineage>
        <taxon>Bacteria</taxon>
        <taxon>Pseudomonadati</taxon>
        <taxon>Bacteroidota</taxon>
        <taxon>Cytophagia</taxon>
        <taxon>Cytophagales</taxon>
        <taxon>Rhodocytophagaceae</taxon>
        <taxon>Xanthocytophaga</taxon>
    </lineage>
</organism>
<feature type="domain" description="Secretion system C-terminal sorting" evidence="1">
    <location>
        <begin position="452"/>
        <end position="521"/>
    </location>
</feature>
<sequence length="523" mass="58410">MKHFAHRSLPIFLFLFQLVPCQAQKEATHWYFGRKQGFDFSNGTPIIDRNSDMLTVRGCVTMSDKNTEELLFYSNGRNVWNRFHQRMPNSHFFSEECSGPVPQSVLIVPVPESESLYYLFSLYPVTNNIPDTSANCIFGDLSEGLIGNGTYSFQLRYSIIDMQLDDGKGDIVDDQNNLFLTDNLSAKLTAVPHTNGTDYWLILHEAVGDSFYTCLIDPSGIQPPSQQRIGSEYQVRPSSIGSYHEVLGEVKASPDGKKLACAVYNILGHPFDVFDFDAATGTISNYQNYGNISQQMGVSFSPDNTKLYVTSFNKIDKTNLMELIRQYDLSLPSLSQALSSGKSIIRFNPCTNISEKAWPVNVVFNTLHIAPDGKIYGAGEGSNNENGGNNDMLVIAHPNRAGFDCGVSFQRFAFGIPDSVVNFRSFPNFIQSYFNNIPSSSGEECTLQQLIVYPNPTQDMVILRSDCGIVPRYVDILDRLGRLVDSQTLYSTAVNLTSLAKGMYVLRITDAHKGQVYRKVIKL</sequence>
<comment type="caution">
    <text evidence="2">The sequence shown here is derived from an EMBL/GenBank/DDBJ whole genome shotgun (WGS) entry which is preliminary data.</text>
</comment>
<dbReference type="AlphaFoldDB" id="A0AAE3UK01"/>
<evidence type="ECO:0000313" key="3">
    <source>
        <dbReference type="Proteomes" id="UP001232063"/>
    </source>
</evidence>
<dbReference type="EMBL" id="JASJOU010000019">
    <property type="protein sequence ID" value="MDJ1506013.1"/>
    <property type="molecule type" value="Genomic_DNA"/>
</dbReference>
<dbReference type="SUPFAM" id="SSF82171">
    <property type="entry name" value="DPP6 N-terminal domain-like"/>
    <property type="match status" value="1"/>
</dbReference>
<name>A0AAE3UK01_9BACT</name>